<dbReference type="OMA" id="FLDICMY"/>
<dbReference type="EMBL" id="JAHRHJ020000011">
    <property type="protein sequence ID" value="KAH9295490.1"/>
    <property type="molecule type" value="Genomic_DNA"/>
</dbReference>
<accession>A0AA38C915</accession>
<protein>
    <submittedName>
        <fullName evidence="1">Uncharacterized protein</fullName>
    </submittedName>
</protein>
<reference evidence="1 2" key="1">
    <citation type="journal article" date="2021" name="Nat. Plants">
        <title>The Taxus genome provides insights into paclitaxel biosynthesis.</title>
        <authorList>
            <person name="Xiong X."/>
            <person name="Gou J."/>
            <person name="Liao Q."/>
            <person name="Li Y."/>
            <person name="Zhou Q."/>
            <person name="Bi G."/>
            <person name="Li C."/>
            <person name="Du R."/>
            <person name="Wang X."/>
            <person name="Sun T."/>
            <person name="Guo L."/>
            <person name="Liang H."/>
            <person name="Lu P."/>
            <person name="Wu Y."/>
            <person name="Zhang Z."/>
            <person name="Ro D.K."/>
            <person name="Shang Y."/>
            <person name="Huang S."/>
            <person name="Yan J."/>
        </authorList>
    </citation>
    <scope>NUCLEOTIDE SEQUENCE [LARGE SCALE GENOMIC DNA]</scope>
    <source>
        <strain evidence="1">Ta-2019</strain>
    </source>
</reference>
<keyword evidence="2" id="KW-1185">Reference proteome</keyword>
<comment type="caution">
    <text evidence="1">The sequence shown here is derived from an EMBL/GenBank/DDBJ whole genome shotgun (WGS) entry which is preliminary data.</text>
</comment>
<proteinExistence type="predicted"/>
<gene>
    <name evidence="1" type="ORF">KI387_039078</name>
</gene>
<organism evidence="1 2">
    <name type="scientific">Taxus chinensis</name>
    <name type="common">Chinese yew</name>
    <name type="synonym">Taxus wallichiana var. chinensis</name>
    <dbReference type="NCBI Taxonomy" id="29808"/>
    <lineage>
        <taxon>Eukaryota</taxon>
        <taxon>Viridiplantae</taxon>
        <taxon>Streptophyta</taxon>
        <taxon>Embryophyta</taxon>
        <taxon>Tracheophyta</taxon>
        <taxon>Spermatophyta</taxon>
        <taxon>Pinopsida</taxon>
        <taxon>Pinidae</taxon>
        <taxon>Conifers II</taxon>
        <taxon>Cupressales</taxon>
        <taxon>Taxaceae</taxon>
        <taxon>Taxus</taxon>
    </lineage>
</organism>
<name>A0AA38C915_TAXCH</name>
<sequence length="114" mass="12985">MEEGQSEAQEAFLDICMYFHGWEWNVVSQIVGRENLEALQARMLVTRTDSDCVIVHDILRVMGMKEAKGSRITNFEQLYLHLGDVAEFPFKDASKLEKLTVFKNASKSGLDLSK</sequence>
<evidence type="ECO:0000313" key="2">
    <source>
        <dbReference type="Proteomes" id="UP000824469"/>
    </source>
</evidence>
<evidence type="ECO:0000313" key="1">
    <source>
        <dbReference type="EMBL" id="KAH9295490.1"/>
    </source>
</evidence>
<feature type="non-terminal residue" evidence="1">
    <location>
        <position position="114"/>
    </location>
</feature>
<dbReference type="Proteomes" id="UP000824469">
    <property type="component" value="Unassembled WGS sequence"/>
</dbReference>
<dbReference type="AlphaFoldDB" id="A0AA38C915"/>